<dbReference type="PROSITE" id="PS50977">
    <property type="entry name" value="HTH_TETR_2"/>
    <property type="match status" value="1"/>
</dbReference>
<dbReference type="Pfam" id="PF00440">
    <property type="entry name" value="TetR_N"/>
    <property type="match status" value="1"/>
</dbReference>
<proteinExistence type="predicted"/>
<comment type="caution">
    <text evidence="6">The sequence shown here is derived from an EMBL/GenBank/DDBJ whole genome shotgun (WGS) entry which is preliminary data.</text>
</comment>
<reference evidence="6 7" key="1">
    <citation type="submission" date="2024-09" db="EMBL/GenBank/DDBJ databases">
        <authorList>
            <person name="Sun Q."/>
            <person name="Mori K."/>
        </authorList>
    </citation>
    <scope>NUCLEOTIDE SEQUENCE [LARGE SCALE GENOMIC DNA]</scope>
    <source>
        <strain evidence="6 7">CGMCC 1.9126</strain>
    </source>
</reference>
<dbReference type="PANTHER" id="PTHR47506:SF3">
    <property type="entry name" value="HTH-TYPE TRANSCRIPTIONAL REGULATOR LMRA"/>
    <property type="match status" value="1"/>
</dbReference>
<dbReference type="Gene3D" id="1.10.357.10">
    <property type="entry name" value="Tetracycline Repressor, domain 2"/>
    <property type="match status" value="1"/>
</dbReference>
<evidence type="ECO:0000313" key="6">
    <source>
        <dbReference type="EMBL" id="MFC0477803.1"/>
    </source>
</evidence>
<dbReference type="EMBL" id="JBHLUU010000125">
    <property type="protein sequence ID" value="MFC0477803.1"/>
    <property type="molecule type" value="Genomic_DNA"/>
</dbReference>
<dbReference type="Proteomes" id="UP001589738">
    <property type="component" value="Unassembled WGS sequence"/>
</dbReference>
<dbReference type="InterPro" id="IPR009057">
    <property type="entry name" value="Homeodomain-like_sf"/>
</dbReference>
<dbReference type="SUPFAM" id="SSF46689">
    <property type="entry name" value="Homeodomain-like"/>
    <property type="match status" value="1"/>
</dbReference>
<evidence type="ECO:0000256" key="4">
    <source>
        <dbReference type="PROSITE-ProRule" id="PRU00335"/>
    </source>
</evidence>
<keyword evidence="1" id="KW-0805">Transcription regulation</keyword>
<dbReference type="InterPro" id="IPR054156">
    <property type="entry name" value="YxaF_TetR_C"/>
</dbReference>
<keyword evidence="7" id="KW-1185">Reference proteome</keyword>
<evidence type="ECO:0000256" key="1">
    <source>
        <dbReference type="ARBA" id="ARBA00023015"/>
    </source>
</evidence>
<keyword evidence="3" id="KW-0804">Transcription</keyword>
<dbReference type="PRINTS" id="PR00455">
    <property type="entry name" value="HTHTETR"/>
</dbReference>
<evidence type="ECO:0000259" key="5">
    <source>
        <dbReference type="PROSITE" id="PS50977"/>
    </source>
</evidence>
<dbReference type="InterPro" id="IPR036271">
    <property type="entry name" value="Tet_transcr_reg_TetR-rel_C_sf"/>
</dbReference>
<feature type="domain" description="HTH tetR-type" evidence="5">
    <location>
        <begin position="6"/>
        <end position="66"/>
    </location>
</feature>
<sequence>MKIKKEHTKEIILQTASRLFQRQGYSATGVNQIIEESGTPKGSLYYHFPKGKEEIALEAINLMKQHVLKQTAKDLTSTDNLIQAFQQHVNNIAVFFDSPCSLEGLKIGLLAAETANTHEPLRVACEQTFKEWQGLYAEKLEQNGYETTKARELAVTINALLEGATTLSLTSKNGDTLRLIANQIPALLSHKELGGKMNEYRRSNE</sequence>
<dbReference type="InterPro" id="IPR001647">
    <property type="entry name" value="HTH_TetR"/>
</dbReference>
<keyword evidence="2 4" id="KW-0238">DNA-binding</keyword>
<evidence type="ECO:0000313" key="7">
    <source>
        <dbReference type="Proteomes" id="UP001589738"/>
    </source>
</evidence>
<evidence type="ECO:0000256" key="3">
    <source>
        <dbReference type="ARBA" id="ARBA00023163"/>
    </source>
</evidence>
<feature type="DNA-binding region" description="H-T-H motif" evidence="4">
    <location>
        <begin position="29"/>
        <end position="48"/>
    </location>
</feature>
<dbReference type="PANTHER" id="PTHR47506">
    <property type="entry name" value="TRANSCRIPTIONAL REGULATORY PROTEIN"/>
    <property type="match status" value="1"/>
</dbReference>
<name>A0ABV6KWT1_9BACI</name>
<accession>A0ABV6KWT1</accession>
<gene>
    <name evidence="6" type="ORF">ACFFHF_21675</name>
</gene>
<dbReference type="Pfam" id="PF21993">
    <property type="entry name" value="TetR_C_13_2"/>
    <property type="match status" value="1"/>
</dbReference>
<dbReference type="RefSeq" id="WP_160549295.1">
    <property type="nucleotide sequence ID" value="NZ_JBHLUU010000125.1"/>
</dbReference>
<dbReference type="SUPFAM" id="SSF48498">
    <property type="entry name" value="Tetracyclin repressor-like, C-terminal domain"/>
    <property type="match status" value="1"/>
</dbReference>
<organism evidence="6 7">
    <name type="scientific">Robertmurraya beringensis</name>
    <dbReference type="NCBI Taxonomy" id="641660"/>
    <lineage>
        <taxon>Bacteria</taxon>
        <taxon>Bacillati</taxon>
        <taxon>Bacillota</taxon>
        <taxon>Bacilli</taxon>
        <taxon>Bacillales</taxon>
        <taxon>Bacillaceae</taxon>
        <taxon>Robertmurraya</taxon>
    </lineage>
</organism>
<protein>
    <submittedName>
        <fullName evidence="6">TetR/AcrR family transcriptional regulator</fullName>
    </submittedName>
</protein>
<evidence type="ECO:0000256" key="2">
    <source>
        <dbReference type="ARBA" id="ARBA00023125"/>
    </source>
</evidence>